<sequence length="98" mass="11284">MMDFFIFLINCSTEEKIIGFNKRGGIFICDGFEHEAEEMIDSLVEVIIERSSLFNLKRGVLTPLLHYTKDTRLFTWTRGIYICVGSDPKELTGFLIKA</sequence>
<protein>
    <submittedName>
        <fullName evidence="1">Uncharacterized protein</fullName>
    </submittedName>
</protein>
<organism evidence="1 2">
    <name type="scientific">Meloidogyne graminicola</name>
    <dbReference type="NCBI Taxonomy" id="189291"/>
    <lineage>
        <taxon>Eukaryota</taxon>
        <taxon>Metazoa</taxon>
        <taxon>Ecdysozoa</taxon>
        <taxon>Nematoda</taxon>
        <taxon>Chromadorea</taxon>
        <taxon>Rhabditida</taxon>
        <taxon>Tylenchina</taxon>
        <taxon>Tylenchomorpha</taxon>
        <taxon>Tylenchoidea</taxon>
        <taxon>Meloidogynidae</taxon>
        <taxon>Meloidogyninae</taxon>
        <taxon>Meloidogyne</taxon>
    </lineage>
</organism>
<evidence type="ECO:0000313" key="2">
    <source>
        <dbReference type="Proteomes" id="UP000605970"/>
    </source>
</evidence>
<dbReference type="EMBL" id="JABEBT010000010">
    <property type="protein sequence ID" value="KAF7638789.1"/>
    <property type="molecule type" value="Genomic_DNA"/>
</dbReference>
<comment type="caution">
    <text evidence="1">The sequence shown here is derived from an EMBL/GenBank/DDBJ whole genome shotgun (WGS) entry which is preliminary data.</text>
</comment>
<reference evidence="1" key="1">
    <citation type="journal article" date="2020" name="Ecol. Evol.">
        <title>Genome structure and content of the rice root-knot nematode (Meloidogyne graminicola).</title>
        <authorList>
            <person name="Phan N.T."/>
            <person name="Danchin E.G.J."/>
            <person name="Klopp C."/>
            <person name="Perfus-Barbeoch L."/>
            <person name="Kozlowski D.K."/>
            <person name="Koutsovoulos G.D."/>
            <person name="Lopez-Roques C."/>
            <person name="Bouchez O."/>
            <person name="Zahm M."/>
            <person name="Besnard G."/>
            <person name="Bellafiore S."/>
        </authorList>
    </citation>
    <scope>NUCLEOTIDE SEQUENCE</scope>
    <source>
        <strain evidence="1">VN-18</strain>
    </source>
</reference>
<gene>
    <name evidence="1" type="ORF">Mgra_00001870</name>
</gene>
<dbReference type="AlphaFoldDB" id="A0A8T0A0F2"/>
<accession>A0A8T0A0F2</accession>
<proteinExistence type="predicted"/>
<name>A0A8T0A0F2_9BILA</name>
<evidence type="ECO:0000313" key="1">
    <source>
        <dbReference type="EMBL" id="KAF7638789.1"/>
    </source>
</evidence>
<dbReference type="Proteomes" id="UP000605970">
    <property type="component" value="Unassembled WGS sequence"/>
</dbReference>
<keyword evidence="2" id="KW-1185">Reference proteome</keyword>